<dbReference type="InterPro" id="IPR058588">
    <property type="entry name" value="E2-CBASS"/>
</dbReference>
<dbReference type="EMBL" id="JABXWP010000001">
    <property type="protein sequence ID" value="NVO87066.1"/>
    <property type="molecule type" value="Genomic_DNA"/>
</dbReference>
<gene>
    <name evidence="2" type="ORF">HWN39_00965</name>
</gene>
<evidence type="ECO:0000259" key="1">
    <source>
        <dbReference type="Pfam" id="PF26395"/>
    </source>
</evidence>
<name>A0A7Y7QDF0_LACRH</name>
<sequence length="158" mass="18787">MTRKFAHIRSGVTKSNRLIRFRYYHSLTSLFPNKQNHLTLNGNFHVYGSICADLQSREYQVEFRCHGREIDVLLRGLHFSEDEFANMPHIYADKSSVSKQTLCLCLYRNKCKRVEYDFGADLKTTIIPWTQEWIYFYEFFLITGKWFGNGEHPDKESK</sequence>
<accession>A0A7Y7QDF0</accession>
<dbReference type="Pfam" id="PF26395">
    <property type="entry name" value="E2-CBASS"/>
    <property type="match status" value="1"/>
</dbReference>
<evidence type="ECO:0000313" key="2">
    <source>
        <dbReference type="EMBL" id="NVO87066.1"/>
    </source>
</evidence>
<proteinExistence type="predicted"/>
<dbReference type="RefSeq" id="WP_176817443.1">
    <property type="nucleotide sequence ID" value="NZ_CP141589.1"/>
</dbReference>
<dbReference type="AlphaFoldDB" id="A0A7Y7QDF0"/>
<dbReference type="Proteomes" id="UP000542889">
    <property type="component" value="Unassembled WGS sequence"/>
</dbReference>
<evidence type="ECO:0000313" key="3">
    <source>
        <dbReference type="Proteomes" id="UP000542889"/>
    </source>
</evidence>
<protein>
    <recommendedName>
        <fullName evidence="1">Type II CBASS E2 protein domain-containing protein</fullName>
    </recommendedName>
</protein>
<reference evidence="2 3" key="1">
    <citation type="submission" date="2020-06" db="EMBL/GenBank/DDBJ databases">
        <title>Lactobacillus rhamnosus QC,genome.</title>
        <authorList>
            <person name="Yi H."/>
            <person name="Jin M."/>
        </authorList>
    </citation>
    <scope>NUCLEOTIDE SEQUENCE [LARGE SCALE GENOMIC DNA]</scope>
    <source>
        <strain evidence="2 3">QC</strain>
    </source>
</reference>
<organism evidence="2 3">
    <name type="scientific">Lacticaseibacillus rhamnosus</name>
    <name type="common">Lactobacillus rhamnosus</name>
    <dbReference type="NCBI Taxonomy" id="47715"/>
    <lineage>
        <taxon>Bacteria</taxon>
        <taxon>Bacillati</taxon>
        <taxon>Bacillota</taxon>
        <taxon>Bacilli</taxon>
        <taxon>Lactobacillales</taxon>
        <taxon>Lactobacillaceae</taxon>
        <taxon>Lacticaseibacillus</taxon>
    </lineage>
</organism>
<feature type="domain" description="Type II CBASS E2 protein" evidence="1">
    <location>
        <begin position="27"/>
        <end position="153"/>
    </location>
</feature>
<comment type="caution">
    <text evidence="2">The sequence shown here is derived from an EMBL/GenBank/DDBJ whole genome shotgun (WGS) entry which is preliminary data.</text>
</comment>